<proteinExistence type="predicted"/>
<name>A0A645JI80_9ZZZZ</name>
<protein>
    <recommendedName>
        <fullName evidence="2">Histidinol-phosphatase</fullName>
    </recommendedName>
</protein>
<comment type="caution">
    <text evidence="1">The sequence shown here is derived from an EMBL/GenBank/DDBJ whole genome shotgun (WGS) entry which is preliminary data.</text>
</comment>
<dbReference type="EMBL" id="VSSQ01133205">
    <property type="protein sequence ID" value="MPN59323.1"/>
    <property type="molecule type" value="Genomic_DNA"/>
</dbReference>
<reference evidence="1" key="1">
    <citation type="submission" date="2019-08" db="EMBL/GenBank/DDBJ databases">
        <authorList>
            <person name="Kucharzyk K."/>
            <person name="Murdoch R.W."/>
            <person name="Higgins S."/>
            <person name="Loffler F."/>
        </authorList>
    </citation>
    <scope>NUCLEOTIDE SEQUENCE</scope>
</reference>
<accession>A0A645JI80</accession>
<dbReference type="AlphaFoldDB" id="A0A645JI80"/>
<evidence type="ECO:0008006" key="2">
    <source>
        <dbReference type="Google" id="ProtNLM"/>
    </source>
</evidence>
<evidence type="ECO:0000313" key="1">
    <source>
        <dbReference type="EMBL" id="MPN59323.1"/>
    </source>
</evidence>
<organism evidence="1">
    <name type="scientific">bioreactor metagenome</name>
    <dbReference type="NCBI Taxonomy" id="1076179"/>
    <lineage>
        <taxon>unclassified sequences</taxon>
        <taxon>metagenomes</taxon>
        <taxon>ecological metagenomes</taxon>
    </lineage>
</organism>
<gene>
    <name evidence="1" type="ORF">SDC9_207044</name>
</gene>
<sequence>MYSQLGFLPPGPYDAVESMWRPAPSLSGGLAAVSGSDAHYPEHVGRRPFTVAVESEAFEALKGALAAYAEAFAAAPAPAENAGGEYGDLLEDPRLGLYPEAEARRFLEALREGLRGGAVEPTHPPRPAAAP</sequence>